<dbReference type="InterPro" id="IPR044831">
    <property type="entry name" value="Ccp1-like"/>
</dbReference>
<sequence>MVIGDFKTISLTDGWKVMRRANPSWHDAGTYDKNIIEWPKCSGANGSLRSKVELKHGANADLVNALKLIQPIKDKFSSVTYADLFQLARAIAIEEAGVPKIPMIYGRVDVIALDNARQREGFLGWHDAGTYDKNTIEWPKCSGANGYSTFCFMTDLVNAPKLIQPIKDKFSSVTYADLFQLASAIAIEEAGVPEICMIYGRVDVIALDNARQREGFLDLRSCEAKLFIKMALRIPPPRDARSPKDLCLRQREEIRTLKYVVLFLHVEPEPEFDRRLRGDISMLTDQIQCLTQELAAQVKAEKHSARSCFDEDGYCSSPRTSGFNEDTAFSLVLELAGNAARDNKNRIVLRHIQLVVRNDEELRVRRK</sequence>
<evidence type="ECO:0000256" key="4">
    <source>
        <dbReference type="ARBA" id="ARBA00023324"/>
    </source>
</evidence>
<comment type="catalytic activity">
    <reaction evidence="5">
        <text>L-ascorbate + H2O2 = L-dehydroascorbate + 2 H2O</text>
        <dbReference type="Rhea" id="RHEA:22996"/>
        <dbReference type="ChEBI" id="CHEBI:15377"/>
        <dbReference type="ChEBI" id="CHEBI:16240"/>
        <dbReference type="ChEBI" id="CHEBI:38290"/>
        <dbReference type="ChEBI" id="CHEBI:58539"/>
        <dbReference type="EC" id="1.11.1.11"/>
    </reaction>
</comment>
<keyword evidence="2" id="KW-0630">Potassium</keyword>
<dbReference type="InterPro" id="IPR009072">
    <property type="entry name" value="Histone-fold"/>
</dbReference>
<dbReference type="GO" id="GO:0016688">
    <property type="term" value="F:L-ascorbate peroxidase activity"/>
    <property type="evidence" value="ECO:0007669"/>
    <property type="project" value="UniProtKB-EC"/>
</dbReference>
<keyword evidence="1" id="KW-0106">Calcium</keyword>
<reference evidence="8 9" key="1">
    <citation type="journal article" date="2018" name="Nat. Genet.">
        <title>Extensive intraspecific gene order and gene structural variations between Mo17 and other maize genomes.</title>
        <authorList>
            <person name="Sun S."/>
            <person name="Zhou Y."/>
            <person name="Chen J."/>
            <person name="Shi J."/>
            <person name="Zhao H."/>
            <person name="Zhao H."/>
            <person name="Song W."/>
            <person name="Zhang M."/>
            <person name="Cui Y."/>
            <person name="Dong X."/>
            <person name="Liu H."/>
            <person name="Ma X."/>
            <person name="Jiao Y."/>
            <person name="Wang B."/>
            <person name="Wei X."/>
            <person name="Stein J.C."/>
            <person name="Glaubitz J.C."/>
            <person name="Lu F."/>
            <person name="Yu G."/>
            <person name="Liang C."/>
            <person name="Fengler K."/>
            <person name="Li B."/>
            <person name="Rafalski A."/>
            <person name="Schnable P.S."/>
            <person name="Ware D.H."/>
            <person name="Buckler E.S."/>
            <person name="Lai J."/>
        </authorList>
    </citation>
    <scope>NUCLEOTIDE SEQUENCE [LARGE SCALE GENOMIC DNA]</scope>
    <source>
        <strain evidence="9">cv. Missouri 17</strain>
        <tissue evidence="8">Seedling</tissue>
    </source>
</reference>
<evidence type="ECO:0000256" key="5">
    <source>
        <dbReference type="ARBA" id="ARBA00047994"/>
    </source>
</evidence>
<dbReference type="InterPro" id="IPR002207">
    <property type="entry name" value="Peroxidase_I"/>
</dbReference>
<dbReference type="PANTHER" id="PTHR31356:SF1">
    <property type="entry name" value="L-ASCORBATE PEROXIDASE S, CHLOROPLASTIC_MITOCHONDRIAL"/>
    <property type="match status" value="1"/>
</dbReference>
<feature type="domain" description="Plant heme peroxidase family profile" evidence="7">
    <location>
        <begin position="24"/>
        <end position="110"/>
    </location>
</feature>
<name>A0A3L6G7Y1_MAIZE</name>
<protein>
    <submittedName>
        <fullName evidence="8">Putative L-ascorbate peroxidase 6, chloroplastic</fullName>
    </submittedName>
</protein>
<dbReference type="EMBL" id="NCVQ01000002">
    <property type="protein sequence ID" value="PWZ44456.1"/>
    <property type="molecule type" value="Genomic_DNA"/>
</dbReference>
<dbReference type="GO" id="GO:0020037">
    <property type="term" value="F:heme binding"/>
    <property type="evidence" value="ECO:0007669"/>
    <property type="project" value="InterPro"/>
</dbReference>
<dbReference type="GO" id="GO:0034599">
    <property type="term" value="P:cellular response to oxidative stress"/>
    <property type="evidence" value="ECO:0007669"/>
    <property type="project" value="InterPro"/>
</dbReference>
<comment type="caution">
    <text evidence="8">The sequence shown here is derived from an EMBL/GenBank/DDBJ whole genome shotgun (WGS) entry which is preliminary data.</text>
</comment>
<dbReference type="ExpressionAtlas" id="A0A3L6G7Y1">
    <property type="expression patterns" value="baseline"/>
</dbReference>
<dbReference type="GO" id="GO:0046982">
    <property type="term" value="F:protein heterodimerization activity"/>
    <property type="evidence" value="ECO:0007669"/>
    <property type="project" value="InterPro"/>
</dbReference>
<keyword evidence="4" id="KW-0376">Hydrogen peroxide</keyword>
<proteinExistence type="inferred from homology"/>
<keyword evidence="8" id="KW-0575">Peroxidase</keyword>
<dbReference type="Gene3D" id="1.10.20.10">
    <property type="entry name" value="Histone, subunit A"/>
    <property type="match status" value="1"/>
</dbReference>
<dbReference type="PRINTS" id="PR00459">
    <property type="entry name" value="ASPEROXIDASE"/>
</dbReference>
<dbReference type="InterPro" id="IPR010255">
    <property type="entry name" value="Haem_peroxidase_sf"/>
</dbReference>
<evidence type="ECO:0000256" key="6">
    <source>
        <dbReference type="RuleBase" id="RU004241"/>
    </source>
</evidence>
<evidence type="ECO:0000256" key="2">
    <source>
        <dbReference type="ARBA" id="ARBA00022958"/>
    </source>
</evidence>
<evidence type="ECO:0000256" key="1">
    <source>
        <dbReference type="ARBA" id="ARBA00022837"/>
    </source>
</evidence>
<dbReference type="SUPFAM" id="SSF48113">
    <property type="entry name" value="Heme-dependent peroxidases"/>
    <property type="match status" value="2"/>
</dbReference>
<keyword evidence="3" id="KW-0560">Oxidoreductase</keyword>
<dbReference type="InterPro" id="IPR002016">
    <property type="entry name" value="Haem_peroxidase"/>
</dbReference>
<dbReference type="GO" id="GO:0042744">
    <property type="term" value="P:hydrogen peroxide catabolic process"/>
    <property type="evidence" value="ECO:0007669"/>
    <property type="project" value="UniProtKB-KW"/>
</dbReference>
<organism evidence="8 9">
    <name type="scientific">Zea mays</name>
    <name type="common">Maize</name>
    <dbReference type="NCBI Taxonomy" id="4577"/>
    <lineage>
        <taxon>Eukaryota</taxon>
        <taxon>Viridiplantae</taxon>
        <taxon>Streptophyta</taxon>
        <taxon>Embryophyta</taxon>
        <taxon>Tracheophyta</taxon>
        <taxon>Spermatophyta</taxon>
        <taxon>Magnoliopsida</taxon>
        <taxon>Liliopsida</taxon>
        <taxon>Poales</taxon>
        <taxon>Poaceae</taxon>
        <taxon>PACMAD clade</taxon>
        <taxon>Panicoideae</taxon>
        <taxon>Andropogonodae</taxon>
        <taxon>Andropogoneae</taxon>
        <taxon>Tripsacinae</taxon>
        <taxon>Zea</taxon>
    </lineage>
</organism>
<evidence type="ECO:0000313" key="8">
    <source>
        <dbReference type="EMBL" id="PWZ44456.1"/>
    </source>
</evidence>
<dbReference type="Gene3D" id="1.10.520.10">
    <property type="match status" value="2"/>
</dbReference>
<dbReference type="AlphaFoldDB" id="A0A3L6G7Y1"/>
<evidence type="ECO:0000256" key="3">
    <source>
        <dbReference type="ARBA" id="ARBA00023002"/>
    </source>
</evidence>
<dbReference type="Pfam" id="PF00141">
    <property type="entry name" value="peroxidase"/>
    <property type="match status" value="1"/>
</dbReference>
<accession>A0A3L6G7Y1</accession>
<evidence type="ECO:0000259" key="7">
    <source>
        <dbReference type="Pfam" id="PF00141"/>
    </source>
</evidence>
<dbReference type="PANTHER" id="PTHR31356">
    <property type="entry name" value="THYLAKOID LUMENAL 29 KDA PROTEIN, CHLOROPLASTIC-RELATED"/>
    <property type="match status" value="1"/>
</dbReference>
<gene>
    <name evidence="8" type="ORF">Zm00014a_002807</name>
</gene>
<dbReference type="Proteomes" id="UP000251960">
    <property type="component" value="Chromosome 10"/>
</dbReference>
<evidence type="ECO:0000313" key="9">
    <source>
        <dbReference type="Proteomes" id="UP000251960"/>
    </source>
</evidence>
<dbReference type="SUPFAM" id="SSF47113">
    <property type="entry name" value="Histone-fold"/>
    <property type="match status" value="1"/>
</dbReference>
<comment type="similarity">
    <text evidence="6">Belongs to the peroxidase family.</text>
</comment>